<proteinExistence type="predicted"/>
<accession>A0A2S9XT20</accession>
<comment type="caution">
    <text evidence="1">The sequence shown here is derived from an EMBL/GenBank/DDBJ whole genome shotgun (WGS) entry which is preliminary data.</text>
</comment>
<dbReference type="AlphaFoldDB" id="A0A2S9XT20"/>
<reference evidence="1 2" key="1">
    <citation type="submission" date="2018-03" db="EMBL/GenBank/DDBJ databases">
        <title>Draft Genome Sequences of the Obligatory Marine Myxobacteria Enhygromyxa salina SWB007.</title>
        <authorList>
            <person name="Poehlein A."/>
            <person name="Moghaddam J.A."/>
            <person name="Harms H."/>
            <person name="Alanjari M."/>
            <person name="Koenig G.M."/>
            <person name="Daniel R."/>
            <person name="Schaeberle T.F."/>
        </authorList>
    </citation>
    <scope>NUCLEOTIDE SEQUENCE [LARGE SCALE GENOMIC DNA]</scope>
    <source>
        <strain evidence="1 2">SWB007</strain>
    </source>
</reference>
<name>A0A2S9XT20_9BACT</name>
<gene>
    <name evidence="1" type="ORF">ENSA7_68300</name>
</gene>
<dbReference type="EMBL" id="PVNL01000135">
    <property type="protein sequence ID" value="PRP96016.1"/>
    <property type="molecule type" value="Genomic_DNA"/>
</dbReference>
<evidence type="ECO:0000313" key="2">
    <source>
        <dbReference type="Proteomes" id="UP000238823"/>
    </source>
</evidence>
<organism evidence="1 2">
    <name type="scientific">Enhygromyxa salina</name>
    <dbReference type="NCBI Taxonomy" id="215803"/>
    <lineage>
        <taxon>Bacteria</taxon>
        <taxon>Pseudomonadati</taxon>
        <taxon>Myxococcota</taxon>
        <taxon>Polyangia</taxon>
        <taxon>Nannocystales</taxon>
        <taxon>Nannocystaceae</taxon>
        <taxon>Enhygromyxa</taxon>
    </lineage>
</organism>
<dbReference type="Proteomes" id="UP000238823">
    <property type="component" value="Unassembled WGS sequence"/>
</dbReference>
<evidence type="ECO:0000313" key="1">
    <source>
        <dbReference type="EMBL" id="PRP96016.1"/>
    </source>
</evidence>
<protein>
    <submittedName>
        <fullName evidence="1">Uncharacterized protein</fullName>
    </submittedName>
</protein>
<sequence length="270" mass="30572">MNRRHSRDWFVGAGAKKIVEAATNLQTGLAGAENLSMTDIQTHRQLVLARLGAPAAQISGESYRHRSRELDRIYDRFGEYVDESVIEGRPEQALESFITYLEAEREHDYEAFHYGRELLLDDLCVYVERPTSDPDPEPVAVPSTTETRALPRWSRRTSARGARGARGKFKPALLRARVLEQLGHPHGRIPGEGWILDGTAALDEITEYFDQFDYTPFTAAHLDEALERLIAMRERDFQAFYYGRGELLGLLPIKVDVPPPMPVAEHRLSA</sequence>